<name>A0A4Q1BQS3_TREME</name>
<evidence type="ECO:0000313" key="3">
    <source>
        <dbReference type="Proteomes" id="UP000289152"/>
    </source>
</evidence>
<dbReference type="InterPro" id="IPR049500">
    <property type="entry name" value="Peptidase_M50B-like"/>
</dbReference>
<feature type="transmembrane region" description="Helical" evidence="1">
    <location>
        <begin position="217"/>
        <end position="240"/>
    </location>
</feature>
<dbReference type="PANTHER" id="PTHR33979:SF2">
    <property type="entry name" value="PEPTIDASE M50B-LIKE-DOMAIN-CONTAINING PROTEIN"/>
    <property type="match status" value="1"/>
</dbReference>
<feature type="transmembrane region" description="Helical" evidence="1">
    <location>
        <begin position="162"/>
        <end position="182"/>
    </location>
</feature>
<keyword evidence="1" id="KW-0472">Membrane</keyword>
<keyword evidence="1" id="KW-0812">Transmembrane</keyword>
<evidence type="ECO:0000313" key="2">
    <source>
        <dbReference type="EMBL" id="RXK40288.1"/>
    </source>
</evidence>
<protein>
    <submittedName>
        <fullName evidence="2">Uncharacterized protein</fullName>
    </submittedName>
</protein>
<dbReference type="PANTHER" id="PTHR33979">
    <property type="entry name" value="OS02G0221600 PROTEIN"/>
    <property type="match status" value="1"/>
</dbReference>
<evidence type="ECO:0000256" key="1">
    <source>
        <dbReference type="SAM" id="Phobius"/>
    </source>
</evidence>
<reference evidence="2 3" key="1">
    <citation type="submission" date="2016-06" db="EMBL/GenBank/DDBJ databases">
        <title>Evolution of pathogenesis and genome organization in the Tremellales.</title>
        <authorList>
            <person name="Cuomo C."/>
            <person name="Litvintseva A."/>
            <person name="Heitman J."/>
            <person name="Chen Y."/>
            <person name="Sun S."/>
            <person name="Springer D."/>
            <person name="Dromer F."/>
            <person name="Young S."/>
            <person name="Zeng Q."/>
            <person name="Chapman S."/>
            <person name="Gujja S."/>
            <person name="Saif S."/>
            <person name="Birren B."/>
        </authorList>
    </citation>
    <scope>NUCLEOTIDE SEQUENCE [LARGE SCALE GENOMIC DNA]</scope>
    <source>
        <strain evidence="2 3">ATCC 28783</strain>
    </source>
</reference>
<dbReference type="VEuPathDB" id="FungiDB:TREMEDRAFT_72775"/>
<feature type="transmembrane region" description="Helical" evidence="1">
    <location>
        <begin position="134"/>
        <end position="156"/>
    </location>
</feature>
<proteinExistence type="predicted"/>
<keyword evidence="3" id="KW-1185">Reference proteome</keyword>
<feature type="transmembrane region" description="Helical" evidence="1">
    <location>
        <begin position="246"/>
        <end position="265"/>
    </location>
</feature>
<dbReference type="OrthoDB" id="2567489at2759"/>
<dbReference type="Pfam" id="PF13398">
    <property type="entry name" value="Peptidase_M50B"/>
    <property type="match status" value="1"/>
</dbReference>
<dbReference type="STRING" id="5217.A0A4Q1BQS3"/>
<accession>A0A4Q1BQS3</accession>
<sequence>MSGQLGSRELPPWLVGQTSTSIYWSQLSDAQRATIYFIVAYFVAIFAFWNGLFGLRRLVDRDWWPESKWASPPILWPFKILTVLIHEMGHAVVGCIVGFPDQGVRYIHVDVWEGGDTGFTNGFKPDWRFMTSVMAGYTISCFVGCGLVFCGFDALYSKYASLALGALLLVTLFICIVTHDWVAWKFARIFRSHEIAKAKEKQWRADRSPDDDRRGKAAMMSLDIMMSVSGLFLIILFVSWYLSDSIALRFVILFMGEMSALYAIWDIVLDGLRSGADAGSDITEFVRILELRKLHKKEKQVSQEELLRRMRPLEKKVAVFWLLLQITALILAIILGLRYLPYSFTEQALRARSFLPSPNHWEPADTLAEAKAALQ</sequence>
<keyword evidence="1" id="KW-1133">Transmembrane helix</keyword>
<organism evidence="2 3">
    <name type="scientific">Tremella mesenterica</name>
    <name type="common">Jelly fungus</name>
    <dbReference type="NCBI Taxonomy" id="5217"/>
    <lineage>
        <taxon>Eukaryota</taxon>
        <taxon>Fungi</taxon>
        <taxon>Dikarya</taxon>
        <taxon>Basidiomycota</taxon>
        <taxon>Agaricomycotina</taxon>
        <taxon>Tremellomycetes</taxon>
        <taxon>Tremellales</taxon>
        <taxon>Tremellaceae</taxon>
        <taxon>Tremella</taxon>
    </lineage>
</organism>
<dbReference type="AlphaFoldDB" id="A0A4Q1BQS3"/>
<dbReference type="Proteomes" id="UP000289152">
    <property type="component" value="Unassembled WGS sequence"/>
</dbReference>
<gene>
    <name evidence="2" type="ORF">M231_02402</name>
</gene>
<comment type="caution">
    <text evidence="2">The sequence shown here is derived from an EMBL/GenBank/DDBJ whole genome shotgun (WGS) entry which is preliminary data.</text>
</comment>
<dbReference type="EMBL" id="SDIL01000020">
    <property type="protein sequence ID" value="RXK40288.1"/>
    <property type="molecule type" value="Genomic_DNA"/>
</dbReference>
<feature type="transmembrane region" description="Helical" evidence="1">
    <location>
        <begin position="318"/>
        <end position="340"/>
    </location>
</feature>
<feature type="transmembrane region" description="Helical" evidence="1">
    <location>
        <begin position="33"/>
        <end position="55"/>
    </location>
</feature>
<dbReference type="InParanoid" id="A0A4Q1BQS3"/>